<sequence>MTATELNSGGFETSSTVPRRRWTVAGPTLKGLEVASIPMEWTRRRVVGTTAAVAAIAGCLGEDGNDADPDSSNGANGSAESDGSDGADESNETTERNASAALEEVDLEDHTGEEEVTITVDPEGGGFEPAAFEIDPETLLVWRWEGSSTEPYPIDIPERCIWDQEVDEETVEERSSGDEFDRLFTVPGAYRYGSRDADGEEFTGGFRVVESGENDGE</sequence>
<feature type="compositionally biased region" description="Acidic residues" evidence="1">
    <location>
        <begin position="103"/>
        <end position="116"/>
    </location>
</feature>
<comment type="caution">
    <text evidence="2">The sequence shown here is derived from an EMBL/GenBank/DDBJ whole genome shotgun (WGS) entry which is preliminary data.</text>
</comment>
<accession>M0CDZ5</accession>
<organism evidence="2 3">
    <name type="scientific">Haloterrigena salina JCM 13891</name>
    <dbReference type="NCBI Taxonomy" id="1227488"/>
    <lineage>
        <taxon>Archaea</taxon>
        <taxon>Methanobacteriati</taxon>
        <taxon>Methanobacteriota</taxon>
        <taxon>Stenosarchaea group</taxon>
        <taxon>Halobacteria</taxon>
        <taxon>Halobacteriales</taxon>
        <taxon>Natrialbaceae</taxon>
        <taxon>Haloterrigena</taxon>
    </lineage>
</organism>
<name>M0CDZ5_9EURY</name>
<dbReference type="eggNOG" id="arCOG02920">
    <property type="taxonomic scope" value="Archaea"/>
</dbReference>
<dbReference type="EMBL" id="AOIS01000027">
    <property type="protein sequence ID" value="ELZ20094.1"/>
    <property type="molecule type" value="Genomic_DNA"/>
</dbReference>
<protein>
    <submittedName>
        <fullName evidence="2">Uncharacterized protein</fullName>
    </submittedName>
</protein>
<keyword evidence="3" id="KW-1185">Reference proteome</keyword>
<feature type="compositionally biased region" description="Acidic residues" evidence="1">
    <location>
        <begin position="82"/>
        <end position="92"/>
    </location>
</feature>
<dbReference type="Gene3D" id="2.60.40.420">
    <property type="entry name" value="Cupredoxins - blue copper proteins"/>
    <property type="match status" value="1"/>
</dbReference>
<gene>
    <name evidence="2" type="ORF">C477_06721</name>
</gene>
<feature type="region of interest" description="Disordered" evidence="1">
    <location>
        <begin position="62"/>
        <end position="129"/>
    </location>
</feature>
<proteinExistence type="predicted"/>
<dbReference type="AlphaFoldDB" id="M0CDZ5"/>
<dbReference type="Proteomes" id="UP000011657">
    <property type="component" value="Unassembled WGS sequence"/>
</dbReference>
<dbReference type="STRING" id="1227488.C477_06721"/>
<evidence type="ECO:0000256" key="1">
    <source>
        <dbReference type="SAM" id="MobiDB-lite"/>
    </source>
</evidence>
<feature type="compositionally biased region" description="Polar residues" evidence="1">
    <location>
        <begin position="70"/>
        <end position="81"/>
    </location>
</feature>
<evidence type="ECO:0000313" key="2">
    <source>
        <dbReference type="EMBL" id="ELZ20094.1"/>
    </source>
</evidence>
<evidence type="ECO:0000313" key="3">
    <source>
        <dbReference type="Proteomes" id="UP000011657"/>
    </source>
</evidence>
<reference evidence="2 3" key="1">
    <citation type="journal article" date="2014" name="PLoS Genet.">
        <title>Phylogenetically driven sequencing of extremely halophilic archaea reveals strategies for static and dynamic osmo-response.</title>
        <authorList>
            <person name="Becker E.A."/>
            <person name="Seitzer P.M."/>
            <person name="Tritt A."/>
            <person name="Larsen D."/>
            <person name="Krusor M."/>
            <person name="Yao A.I."/>
            <person name="Wu D."/>
            <person name="Madern D."/>
            <person name="Eisen J.A."/>
            <person name="Darling A.E."/>
            <person name="Facciotti M.T."/>
        </authorList>
    </citation>
    <scope>NUCLEOTIDE SEQUENCE [LARGE SCALE GENOMIC DNA]</scope>
    <source>
        <strain evidence="2 3">JCM 13891</strain>
    </source>
</reference>
<dbReference type="PATRIC" id="fig|1227488.3.peg.1319"/>
<dbReference type="InterPro" id="IPR008972">
    <property type="entry name" value="Cupredoxin"/>
</dbReference>